<dbReference type="PANTHER" id="PTHR24260">
    <property type="match status" value="1"/>
</dbReference>
<dbReference type="InterPro" id="IPR043504">
    <property type="entry name" value="Peptidase_S1_PA_chymotrypsin"/>
</dbReference>
<evidence type="ECO:0000259" key="2">
    <source>
        <dbReference type="PROSITE" id="PS50240"/>
    </source>
</evidence>
<dbReference type="InterPro" id="IPR001254">
    <property type="entry name" value="Trypsin_dom"/>
</dbReference>
<feature type="signal peptide" evidence="1">
    <location>
        <begin position="1"/>
        <end position="30"/>
    </location>
</feature>
<accession>A0ABS1YLV0</accession>
<dbReference type="InterPro" id="IPR051333">
    <property type="entry name" value="CLIP_Serine_Protease"/>
</dbReference>
<dbReference type="PROSITE" id="PS50240">
    <property type="entry name" value="TRYPSIN_DOM"/>
    <property type="match status" value="1"/>
</dbReference>
<feature type="non-terminal residue" evidence="3">
    <location>
        <position position="344"/>
    </location>
</feature>
<feature type="chain" id="PRO_5047525806" evidence="1">
    <location>
        <begin position="31"/>
        <end position="344"/>
    </location>
</feature>
<organism evidence="3 4">
    <name type="scientific">Micromonospora tarensis</name>
    <dbReference type="NCBI Taxonomy" id="2806100"/>
    <lineage>
        <taxon>Bacteria</taxon>
        <taxon>Bacillati</taxon>
        <taxon>Actinomycetota</taxon>
        <taxon>Actinomycetes</taxon>
        <taxon>Micromonosporales</taxon>
        <taxon>Micromonosporaceae</taxon>
        <taxon>Micromonospora</taxon>
    </lineage>
</organism>
<feature type="domain" description="Peptidase S1" evidence="2">
    <location>
        <begin position="22"/>
        <end position="248"/>
    </location>
</feature>
<dbReference type="PANTHER" id="PTHR24260:SF136">
    <property type="entry name" value="GH08193P-RELATED"/>
    <property type="match status" value="1"/>
</dbReference>
<comment type="caution">
    <text evidence="3">The sequence shown here is derived from an EMBL/GenBank/DDBJ whole genome shotgun (WGS) entry which is preliminary data.</text>
</comment>
<evidence type="ECO:0000313" key="4">
    <source>
        <dbReference type="Proteomes" id="UP000622245"/>
    </source>
</evidence>
<keyword evidence="1" id="KW-0732">Signal</keyword>
<evidence type="ECO:0000313" key="3">
    <source>
        <dbReference type="EMBL" id="MBM0278307.1"/>
    </source>
</evidence>
<evidence type="ECO:0000256" key="1">
    <source>
        <dbReference type="SAM" id="SignalP"/>
    </source>
</evidence>
<dbReference type="InterPro" id="IPR028994">
    <property type="entry name" value="Integrin_alpha_N"/>
</dbReference>
<protein>
    <submittedName>
        <fullName evidence="3">Trypsin-like serine protease</fullName>
    </submittedName>
</protein>
<dbReference type="Gene3D" id="2.40.10.10">
    <property type="entry name" value="Trypsin-like serine proteases"/>
    <property type="match status" value="1"/>
</dbReference>
<dbReference type="InterPro" id="IPR001314">
    <property type="entry name" value="Peptidase_S1A"/>
</dbReference>
<dbReference type="PRINTS" id="PR00722">
    <property type="entry name" value="CHYMOTRYPSIN"/>
</dbReference>
<dbReference type="InterPro" id="IPR009003">
    <property type="entry name" value="Peptidase_S1_PA"/>
</dbReference>
<dbReference type="RefSeq" id="WP_203150688.1">
    <property type="nucleotide sequence ID" value="NZ_JAEVHL010000159.1"/>
</dbReference>
<dbReference type="SUPFAM" id="SSF69318">
    <property type="entry name" value="Integrin alpha N-terminal domain"/>
    <property type="match status" value="1"/>
</dbReference>
<dbReference type="EMBL" id="JAEVHL010000159">
    <property type="protein sequence ID" value="MBM0278307.1"/>
    <property type="molecule type" value="Genomic_DNA"/>
</dbReference>
<gene>
    <name evidence="3" type="ORF">JM949_24670</name>
</gene>
<name>A0ABS1YLV0_9ACTN</name>
<keyword evidence="4" id="KW-1185">Reference proteome</keyword>
<reference evidence="3 4" key="1">
    <citation type="submission" date="2021-01" db="EMBL/GenBank/DDBJ databases">
        <title>Draft genome sequence of Micromonospora sp. strain STR1s_6.</title>
        <authorList>
            <person name="Karlyshev A."/>
            <person name="Jawad R."/>
        </authorList>
    </citation>
    <scope>NUCLEOTIDE SEQUENCE [LARGE SCALE GENOMIC DNA]</scope>
    <source>
        <strain evidence="3 4">STR1S-6</strain>
    </source>
</reference>
<sequence length="344" mass="35598">MVQKRARAWGVSLLLAGLAAGLLGGGTASAIAKSAEVPDGTYPFVAKVSFGDVRSCTASLVDSRWIVTAKSCFTDGATPVVSGAPSRPTSVLLGRTDLTRVAGHRLAVLSVIPHPDRNLALAELSAPVADIAPVNLGGAAPTPGESLQTAGYGRTTTEWVPNRLHAAAFTAQTVTSTTFAMQAASSGASICKGDAGGPVFRETQGRVELVGINDTSWQKGCLGETETRDGAVETRVDDLANWIRAAVSVQPNGLREPVTGEFNRDGKPDLIATDDTGQLWLYPGTSTANAWGHRLLIGAGWAGYRDMVAGQINRDAYDDLVAVETATGKLWLFPGTAAGGALGA</sequence>
<dbReference type="SUPFAM" id="SSF50494">
    <property type="entry name" value="Trypsin-like serine proteases"/>
    <property type="match status" value="1"/>
</dbReference>
<dbReference type="Pfam" id="PF00089">
    <property type="entry name" value="Trypsin"/>
    <property type="match status" value="1"/>
</dbReference>
<dbReference type="SMART" id="SM00020">
    <property type="entry name" value="Tryp_SPc"/>
    <property type="match status" value="1"/>
</dbReference>
<proteinExistence type="predicted"/>
<dbReference type="Proteomes" id="UP000622245">
    <property type="component" value="Unassembled WGS sequence"/>
</dbReference>